<evidence type="ECO:0000256" key="2">
    <source>
        <dbReference type="SAM" id="SignalP"/>
    </source>
</evidence>
<dbReference type="Proteomes" id="UP001595848">
    <property type="component" value="Unassembled WGS sequence"/>
</dbReference>
<sequence length="321" mass="34048">MLKQCMRTLAGLLMAWTAMTAHAAAYPDRPVDLIVPFSAGGGNDIVARLLAKHLAAVLKTSVVVENKPGASGNIGMQFVARSAPDGYTLAYVSNTVVINPYLYRKMNFDIQKDFVPVGVVATTPIWILVNPKLPVHNLKELIAYAKAHPGKLSYATPGIGTPHHLAMELLKNLAGIDIVHVPYKGASGASTDVISGQVPVLISTPGPVKGFVQSARLRALASMDAERSPSYPDLPTTAETVPGFSEIIWHGVMAPAGTPAPVVSKLSAAISGILKDPAMQKELAAVDFQPAYSDSQAMAKRLATELGVWRDVTRKAGIKPE</sequence>
<dbReference type="InterPro" id="IPR005064">
    <property type="entry name" value="BUG"/>
</dbReference>
<feature type="signal peptide" evidence="2">
    <location>
        <begin position="1"/>
        <end position="23"/>
    </location>
</feature>
<dbReference type="PANTHER" id="PTHR42928">
    <property type="entry name" value="TRICARBOXYLATE-BINDING PROTEIN"/>
    <property type="match status" value="1"/>
</dbReference>
<organism evidence="3 4">
    <name type="scientific">Candidimonas humi</name>
    <dbReference type="NCBI Taxonomy" id="683355"/>
    <lineage>
        <taxon>Bacteria</taxon>
        <taxon>Pseudomonadati</taxon>
        <taxon>Pseudomonadota</taxon>
        <taxon>Betaproteobacteria</taxon>
        <taxon>Burkholderiales</taxon>
        <taxon>Alcaligenaceae</taxon>
        <taxon>Candidimonas</taxon>
    </lineage>
</organism>
<feature type="chain" id="PRO_5047106663" evidence="2">
    <location>
        <begin position="24"/>
        <end position="321"/>
    </location>
</feature>
<evidence type="ECO:0000313" key="4">
    <source>
        <dbReference type="Proteomes" id="UP001595848"/>
    </source>
</evidence>
<proteinExistence type="inferred from homology"/>
<keyword evidence="2" id="KW-0732">Signal</keyword>
<protein>
    <submittedName>
        <fullName evidence="3">Bug family tripartite tricarboxylate transporter substrate binding protein</fullName>
    </submittedName>
</protein>
<dbReference type="Pfam" id="PF03401">
    <property type="entry name" value="TctC"/>
    <property type="match status" value="1"/>
</dbReference>
<name>A0ABV8P1K9_9BURK</name>
<reference evidence="4" key="1">
    <citation type="journal article" date="2019" name="Int. J. Syst. Evol. Microbiol.">
        <title>The Global Catalogue of Microorganisms (GCM) 10K type strain sequencing project: providing services to taxonomists for standard genome sequencing and annotation.</title>
        <authorList>
            <consortium name="The Broad Institute Genomics Platform"/>
            <consortium name="The Broad Institute Genome Sequencing Center for Infectious Disease"/>
            <person name="Wu L."/>
            <person name="Ma J."/>
        </authorList>
    </citation>
    <scope>NUCLEOTIDE SEQUENCE [LARGE SCALE GENOMIC DNA]</scope>
    <source>
        <strain evidence="4">LMG 24813</strain>
    </source>
</reference>
<evidence type="ECO:0000313" key="3">
    <source>
        <dbReference type="EMBL" id="MFC4201903.1"/>
    </source>
</evidence>
<evidence type="ECO:0000256" key="1">
    <source>
        <dbReference type="ARBA" id="ARBA00006987"/>
    </source>
</evidence>
<comment type="caution">
    <text evidence="3">The sequence shown here is derived from an EMBL/GenBank/DDBJ whole genome shotgun (WGS) entry which is preliminary data.</text>
</comment>
<dbReference type="EMBL" id="JBHSBV010000004">
    <property type="protein sequence ID" value="MFC4201903.1"/>
    <property type="molecule type" value="Genomic_DNA"/>
</dbReference>
<accession>A0ABV8P1K9</accession>
<keyword evidence="4" id="KW-1185">Reference proteome</keyword>
<dbReference type="RefSeq" id="WP_217964834.1">
    <property type="nucleotide sequence ID" value="NZ_JAHTBN010000004.1"/>
</dbReference>
<comment type="similarity">
    <text evidence="1">Belongs to the UPF0065 (bug) family.</text>
</comment>
<dbReference type="PIRSF" id="PIRSF017082">
    <property type="entry name" value="YflP"/>
    <property type="match status" value="1"/>
</dbReference>
<gene>
    <name evidence="3" type="ORF">ACFOY1_13165</name>
</gene>
<dbReference type="PANTHER" id="PTHR42928:SF5">
    <property type="entry name" value="BLR1237 PROTEIN"/>
    <property type="match status" value="1"/>
</dbReference>
<dbReference type="CDD" id="cd13578">
    <property type="entry name" value="PBP2_Bug27"/>
    <property type="match status" value="1"/>
</dbReference>